<dbReference type="GO" id="GO:0032973">
    <property type="term" value="P:amino acid export across plasma membrane"/>
    <property type="evidence" value="ECO:0007669"/>
    <property type="project" value="EnsemblFungi"/>
</dbReference>
<dbReference type="Proteomes" id="UP000193689">
    <property type="component" value="Unassembled WGS sequence"/>
</dbReference>
<evidence type="ECO:0000313" key="9">
    <source>
        <dbReference type="Proteomes" id="UP000193689"/>
    </source>
</evidence>
<sequence length="556" mass="60793">MGLEIEERPPSNVGSTDTTRDSEKDSIRAAPELQSTKTDDVSGDEEAHAPERARSHTASVRSRAVTIIPRARRRGLLARLTVIPEVKRPYEYTHRVKWTITTIVAAAGAAAPMGSAIFYPALSSMSKDLDASATITNLSIAFYMLAMSIFPLWWSSFSETLGRRNIYLSSFTLAIVFAVLSGLSVNVAMLIVMRILSGGAAASVQAVGAGTIADIWESRERGRAMGVFYLGPLMGPLFAPIIGGVLAEGFGWRSTMWFSAAYSAVVLVLLTFCLPETLAKKRPAAPEASRSSGRPDALSRVSTACSVQMRTKLVAGYLKRCFLDPLQVITYLRFPAVALVVYYAAITFGALYVLNISVQSAFSSSPYNFSALLVGLLYIPNSIGYFLASIFGGPWIDRIMVRAAEKAGRYDADGKLIYLPEDRMRENIWISATLYPGALIWYGWATHYGVHWIVPMVANFFFGVGSMLVFSAATTMLTEFMPRKSSSGVALNNFVRNIFSCTGGIIAQPLIDAIGHGWLFTILGLVAWVSGNASIWLLRRNSEKWRTQMDKALNPQ</sequence>
<feature type="transmembrane region" description="Helical" evidence="6">
    <location>
        <begin position="256"/>
        <end position="274"/>
    </location>
</feature>
<feature type="compositionally biased region" description="Basic and acidic residues" evidence="5">
    <location>
        <begin position="18"/>
        <end position="27"/>
    </location>
</feature>
<dbReference type="Gene3D" id="1.20.1250.20">
    <property type="entry name" value="MFS general substrate transporter like domains"/>
    <property type="match status" value="1"/>
</dbReference>
<proteinExistence type="predicted"/>
<dbReference type="Pfam" id="PF07690">
    <property type="entry name" value="MFS_1"/>
    <property type="match status" value="1"/>
</dbReference>
<feature type="transmembrane region" description="Helical" evidence="6">
    <location>
        <begin position="191"/>
        <end position="215"/>
    </location>
</feature>
<dbReference type="PROSITE" id="PS50850">
    <property type="entry name" value="MFS"/>
    <property type="match status" value="1"/>
</dbReference>
<dbReference type="PANTHER" id="PTHR23502">
    <property type="entry name" value="MAJOR FACILITATOR SUPERFAMILY"/>
    <property type="match status" value="1"/>
</dbReference>
<feature type="transmembrane region" description="Helical" evidence="6">
    <location>
        <begin position="494"/>
        <end position="511"/>
    </location>
</feature>
<dbReference type="EMBL" id="MCFJ01000003">
    <property type="protein sequence ID" value="ORY68745.1"/>
    <property type="molecule type" value="Genomic_DNA"/>
</dbReference>
<feature type="transmembrane region" description="Helical" evidence="6">
    <location>
        <begin position="450"/>
        <end position="473"/>
    </location>
</feature>
<dbReference type="GeneID" id="63775851"/>
<dbReference type="GO" id="GO:0015565">
    <property type="term" value="F:threonine efflux transmembrane transporter activity"/>
    <property type="evidence" value="ECO:0007669"/>
    <property type="project" value="EnsemblFungi"/>
</dbReference>
<comment type="subcellular location">
    <subcellularLocation>
        <location evidence="1">Membrane</location>
        <topology evidence="1">Multi-pass membrane protein</topology>
    </subcellularLocation>
</comment>
<dbReference type="OrthoDB" id="3936150at2759"/>
<organism evidence="8 9">
    <name type="scientific">Pseudomassariella vexata</name>
    <dbReference type="NCBI Taxonomy" id="1141098"/>
    <lineage>
        <taxon>Eukaryota</taxon>
        <taxon>Fungi</taxon>
        <taxon>Dikarya</taxon>
        <taxon>Ascomycota</taxon>
        <taxon>Pezizomycotina</taxon>
        <taxon>Sordariomycetes</taxon>
        <taxon>Xylariomycetidae</taxon>
        <taxon>Amphisphaeriales</taxon>
        <taxon>Pseudomassariaceae</taxon>
        <taxon>Pseudomassariella</taxon>
    </lineage>
</organism>
<evidence type="ECO:0000256" key="6">
    <source>
        <dbReference type="SAM" id="Phobius"/>
    </source>
</evidence>
<dbReference type="AlphaFoldDB" id="A0A1Y2ED58"/>
<evidence type="ECO:0000256" key="5">
    <source>
        <dbReference type="SAM" id="MobiDB-lite"/>
    </source>
</evidence>
<keyword evidence="3 6" id="KW-1133">Transmembrane helix</keyword>
<protein>
    <submittedName>
        <fullName evidence="8">Major facilitator superfamily transporter</fullName>
    </submittedName>
</protein>
<feature type="compositionally biased region" description="Basic and acidic residues" evidence="5">
    <location>
        <begin position="37"/>
        <end position="54"/>
    </location>
</feature>
<feature type="transmembrane region" description="Helical" evidence="6">
    <location>
        <begin position="227"/>
        <end position="250"/>
    </location>
</feature>
<feature type="region of interest" description="Disordered" evidence="5">
    <location>
        <begin position="1"/>
        <end position="60"/>
    </location>
</feature>
<name>A0A1Y2ED58_9PEZI</name>
<feature type="transmembrane region" description="Helical" evidence="6">
    <location>
        <begin position="166"/>
        <end position="185"/>
    </location>
</feature>
<feature type="transmembrane region" description="Helical" evidence="6">
    <location>
        <begin position="427"/>
        <end position="444"/>
    </location>
</feature>
<evidence type="ECO:0000256" key="3">
    <source>
        <dbReference type="ARBA" id="ARBA00022989"/>
    </source>
</evidence>
<dbReference type="SUPFAM" id="SSF103473">
    <property type="entry name" value="MFS general substrate transporter"/>
    <property type="match status" value="1"/>
</dbReference>
<feature type="transmembrane region" description="Helical" evidence="6">
    <location>
        <begin position="336"/>
        <end position="357"/>
    </location>
</feature>
<dbReference type="GO" id="GO:0015203">
    <property type="term" value="F:polyamine transmembrane transporter activity"/>
    <property type="evidence" value="ECO:0007669"/>
    <property type="project" value="EnsemblFungi"/>
</dbReference>
<dbReference type="GO" id="GO:0030476">
    <property type="term" value="P:ascospore wall assembly"/>
    <property type="evidence" value="ECO:0007669"/>
    <property type="project" value="EnsemblFungi"/>
</dbReference>
<dbReference type="STRING" id="1141098.A0A1Y2ED58"/>
<evidence type="ECO:0000313" key="8">
    <source>
        <dbReference type="EMBL" id="ORY68745.1"/>
    </source>
</evidence>
<feature type="transmembrane region" description="Helical" evidence="6">
    <location>
        <begin position="369"/>
        <end position="392"/>
    </location>
</feature>
<dbReference type="FunCoup" id="A0A1Y2ED58">
    <property type="interactions" value="15"/>
</dbReference>
<dbReference type="InterPro" id="IPR020846">
    <property type="entry name" value="MFS_dom"/>
</dbReference>
<dbReference type="InParanoid" id="A0A1Y2ED58"/>
<keyword evidence="2 6" id="KW-0812">Transmembrane</keyword>
<evidence type="ECO:0000256" key="4">
    <source>
        <dbReference type="ARBA" id="ARBA00023136"/>
    </source>
</evidence>
<accession>A0A1Y2ED58</accession>
<evidence type="ECO:0000256" key="1">
    <source>
        <dbReference type="ARBA" id="ARBA00004141"/>
    </source>
</evidence>
<dbReference type="GO" id="GO:0010509">
    <property type="term" value="P:intracellular polyamine homeostasis"/>
    <property type="evidence" value="ECO:0007669"/>
    <property type="project" value="EnsemblFungi"/>
</dbReference>
<dbReference type="PANTHER" id="PTHR23502:SF5">
    <property type="entry name" value="QUINIDINE RESISTANCE PROTEIN 3"/>
    <property type="match status" value="1"/>
</dbReference>
<feature type="transmembrane region" description="Helical" evidence="6">
    <location>
        <begin position="134"/>
        <end position="154"/>
    </location>
</feature>
<gene>
    <name evidence="8" type="ORF">BCR38DRAFT_424222</name>
</gene>
<comment type="caution">
    <text evidence="8">The sequence shown here is derived from an EMBL/GenBank/DDBJ whole genome shotgun (WGS) entry which is preliminary data.</text>
</comment>
<evidence type="ECO:0000256" key="2">
    <source>
        <dbReference type="ARBA" id="ARBA00022692"/>
    </source>
</evidence>
<feature type="domain" description="Major facilitator superfamily (MFS) profile" evidence="7">
    <location>
        <begin position="100"/>
        <end position="542"/>
    </location>
</feature>
<keyword evidence="9" id="KW-1185">Reference proteome</keyword>
<reference evidence="8 9" key="1">
    <citation type="submission" date="2016-07" db="EMBL/GenBank/DDBJ databases">
        <title>Pervasive Adenine N6-methylation of Active Genes in Fungi.</title>
        <authorList>
            <consortium name="DOE Joint Genome Institute"/>
            <person name="Mondo S.J."/>
            <person name="Dannebaum R.O."/>
            <person name="Kuo R.C."/>
            <person name="Labutti K."/>
            <person name="Haridas S."/>
            <person name="Kuo A."/>
            <person name="Salamov A."/>
            <person name="Ahrendt S.R."/>
            <person name="Lipzen A."/>
            <person name="Sullivan W."/>
            <person name="Andreopoulos W.B."/>
            <person name="Clum A."/>
            <person name="Lindquist E."/>
            <person name="Daum C."/>
            <person name="Ramamoorthy G.K."/>
            <person name="Gryganskyi A."/>
            <person name="Culley D."/>
            <person name="Magnuson J.K."/>
            <person name="James T.Y."/>
            <person name="O'Malley M.A."/>
            <person name="Stajich J.E."/>
            <person name="Spatafora J.W."/>
            <person name="Visel A."/>
            <person name="Grigoriev I.V."/>
        </authorList>
    </citation>
    <scope>NUCLEOTIDE SEQUENCE [LARGE SCALE GENOMIC DNA]</scope>
    <source>
        <strain evidence="8 9">CBS 129021</strain>
    </source>
</reference>
<dbReference type="RefSeq" id="XP_040719032.1">
    <property type="nucleotide sequence ID" value="XM_040859639.1"/>
</dbReference>
<dbReference type="InterPro" id="IPR011701">
    <property type="entry name" value="MFS"/>
</dbReference>
<feature type="transmembrane region" description="Helical" evidence="6">
    <location>
        <begin position="98"/>
        <end position="122"/>
    </location>
</feature>
<dbReference type="GO" id="GO:0005886">
    <property type="term" value="C:plasma membrane"/>
    <property type="evidence" value="ECO:0007669"/>
    <property type="project" value="EnsemblFungi"/>
</dbReference>
<evidence type="ECO:0000259" key="7">
    <source>
        <dbReference type="PROSITE" id="PS50850"/>
    </source>
</evidence>
<feature type="transmembrane region" description="Helical" evidence="6">
    <location>
        <begin position="517"/>
        <end position="538"/>
    </location>
</feature>
<keyword evidence="4 6" id="KW-0472">Membrane</keyword>
<dbReference type="InterPro" id="IPR036259">
    <property type="entry name" value="MFS_trans_sf"/>
</dbReference>
<dbReference type="CDD" id="cd17323">
    <property type="entry name" value="MFS_Tpo1_MDR_like"/>
    <property type="match status" value="1"/>
</dbReference>